<name>A0A4Q1SJJ1_9BACT</name>
<feature type="domain" description="ABC3 transporter permease C-terminal" evidence="8">
    <location>
        <begin position="362"/>
        <end position="476"/>
    </location>
</feature>
<dbReference type="InterPro" id="IPR003838">
    <property type="entry name" value="ABC3_permease_C"/>
</dbReference>
<feature type="transmembrane region" description="Helical" evidence="7">
    <location>
        <begin position="821"/>
        <end position="841"/>
    </location>
</feature>
<keyword evidence="2" id="KW-1003">Cell membrane</keyword>
<evidence type="ECO:0000256" key="3">
    <source>
        <dbReference type="ARBA" id="ARBA00022692"/>
    </source>
</evidence>
<keyword evidence="3 7" id="KW-0812">Transmembrane</keyword>
<dbReference type="PANTHER" id="PTHR30572">
    <property type="entry name" value="MEMBRANE COMPONENT OF TRANSPORTER-RELATED"/>
    <property type="match status" value="1"/>
</dbReference>
<dbReference type="OrthoDB" id="100207at2"/>
<dbReference type="NCBIfam" id="TIGR03434">
    <property type="entry name" value="ADOP"/>
    <property type="match status" value="1"/>
</dbReference>
<dbReference type="InterPro" id="IPR050250">
    <property type="entry name" value="Macrolide_Exporter_MacB"/>
</dbReference>
<dbReference type="RefSeq" id="WP_129207603.1">
    <property type="nucleotide sequence ID" value="NZ_BMGU01000001.1"/>
</dbReference>
<evidence type="ECO:0000259" key="9">
    <source>
        <dbReference type="Pfam" id="PF12704"/>
    </source>
</evidence>
<evidence type="ECO:0000313" key="10">
    <source>
        <dbReference type="EMBL" id="RXS97824.1"/>
    </source>
</evidence>
<feature type="transmembrane region" description="Helical" evidence="7">
    <location>
        <begin position="764"/>
        <end position="791"/>
    </location>
</feature>
<evidence type="ECO:0000256" key="6">
    <source>
        <dbReference type="ARBA" id="ARBA00038076"/>
    </source>
</evidence>
<dbReference type="EMBL" id="SDMK01000001">
    <property type="protein sequence ID" value="RXS97824.1"/>
    <property type="molecule type" value="Genomic_DNA"/>
</dbReference>
<dbReference type="InterPro" id="IPR017800">
    <property type="entry name" value="ADOP"/>
</dbReference>
<feature type="transmembrane region" description="Helical" evidence="7">
    <location>
        <begin position="451"/>
        <end position="479"/>
    </location>
</feature>
<feature type="transmembrane region" description="Helical" evidence="7">
    <location>
        <begin position="90"/>
        <end position="116"/>
    </location>
</feature>
<dbReference type="Pfam" id="PF02687">
    <property type="entry name" value="FtsX"/>
    <property type="match status" value="2"/>
</dbReference>
<comment type="similarity">
    <text evidence="6">Belongs to the ABC-4 integral membrane protein family.</text>
</comment>
<dbReference type="GO" id="GO:0022857">
    <property type="term" value="F:transmembrane transporter activity"/>
    <property type="evidence" value="ECO:0007669"/>
    <property type="project" value="TreeGrafter"/>
</dbReference>
<keyword evidence="5 7" id="KW-0472">Membrane</keyword>
<proteinExistence type="inferred from homology"/>
<protein>
    <submittedName>
        <fullName evidence="10">ABC transporter permease</fullName>
    </submittedName>
</protein>
<feature type="domain" description="MacB-like periplasmic core" evidence="9">
    <location>
        <begin position="94"/>
        <end position="317"/>
    </location>
</feature>
<feature type="domain" description="ABC3 transporter permease C-terminal" evidence="8">
    <location>
        <begin position="769"/>
        <end position="882"/>
    </location>
</feature>
<accession>A0A4Q1SJJ1</accession>
<dbReference type="InterPro" id="IPR025857">
    <property type="entry name" value="MacB_PCD"/>
</dbReference>
<feature type="transmembrane region" description="Helical" evidence="7">
    <location>
        <begin position="410"/>
        <end position="431"/>
    </location>
</feature>
<dbReference type="PANTHER" id="PTHR30572:SF4">
    <property type="entry name" value="ABC TRANSPORTER PERMEASE YTRF"/>
    <property type="match status" value="1"/>
</dbReference>
<evidence type="ECO:0000256" key="1">
    <source>
        <dbReference type="ARBA" id="ARBA00004651"/>
    </source>
</evidence>
<evidence type="ECO:0000313" key="11">
    <source>
        <dbReference type="Proteomes" id="UP000290253"/>
    </source>
</evidence>
<dbReference type="Proteomes" id="UP000290253">
    <property type="component" value="Unassembled WGS sequence"/>
</dbReference>
<dbReference type="NCBIfam" id="NF038403">
    <property type="entry name" value="perm_prefix_1"/>
    <property type="match status" value="1"/>
</dbReference>
<gene>
    <name evidence="10" type="ORF">ESZ00_08175</name>
</gene>
<evidence type="ECO:0000256" key="2">
    <source>
        <dbReference type="ARBA" id="ARBA00022475"/>
    </source>
</evidence>
<dbReference type="Pfam" id="PF12704">
    <property type="entry name" value="MacB_PCD"/>
    <property type="match status" value="2"/>
</dbReference>
<comment type="subcellular location">
    <subcellularLocation>
        <location evidence="1">Cell membrane</location>
        <topology evidence="1">Multi-pass membrane protein</topology>
    </subcellularLocation>
</comment>
<dbReference type="AlphaFoldDB" id="A0A4Q1SJJ1"/>
<evidence type="ECO:0000259" key="8">
    <source>
        <dbReference type="Pfam" id="PF02687"/>
    </source>
</evidence>
<evidence type="ECO:0000256" key="7">
    <source>
        <dbReference type="SAM" id="Phobius"/>
    </source>
</evidence>
<feature type="domain" description="MacB-like periplasmic core" evidence="9">
    <location>
        <begin position="570"/>
        <end position="729"/>
    </location>
</feature>
<comment type="caution">
    <text evidence="10">The sequence shown here is derived from an EMBL/GenBank/DDBJ whole genome shotgun (WGS) entry which is preliminary data.</text>
</comment>
<feature type="transmembrane region" description="Helical" evidence="7">
    <location>
        <begin position="853"/>
        <end position="874"/>
    </location>
</feature>
<feature type="transmembrane region" description="Helical" evidence="7">
    <location>
        <begin position="499"/>
        <end position="522"/>
    </location>
</feature>
<keyword evidence="4 7" id="KW-1133">Transmembrane helix</keyword>
<dbReference type="GO" id="GO:0005886">
    <property type="term" value="C:plasma membrane"/>
    <property type="evidence" value="ECO:0007669"/>
    <property type="project" value="UniProtKB-SubCell"/>
</dbReference>
<sequence length="889" mass="95940">MSWFSRIFRRRGIYADYSEELRLHLEERAEQLMRDEGLPREEAELRARRMFGNTTLLEERGREAWQWPVCEELYSDAKYALRQMRSSPGFAVTVILLLGLGIGATTAVFSLVHAVLLKPLLYPDSASLVIPWAVAPAGVDTGGLSLLPWNPIQFHALEKERGTYRYIGAFEGARFNLTGQGDPETLEGALVSWVFFPALGVTPELGRIFTQQEDTPGNAHVVMMSDAVWRSRFHADRSIVGKALSLDGAPYTVVGVMPPGFGFPRASEMPAEFDFGIESELWVPIALPAVTPRFTPSELAFVGRLLPGLSLEQAQAGMDLFAQRMDREMPVAKGWSQSRVVSLQQQIAGDSRRPLFLILGAVGVVLLVVCFNIAGLLLARGIARSREFTLRTALGAGRSRLLKQMLVESLLLAFAGGGFGVIMAAAGIEAIRILGPQQLPRLHEVSLDLPVLAFAIGLTLMTGLIFGFAPALGAARVDLAGGLKESGQRQGGGVKQSRLRAVLVSSQMALALVLVFSAGLLVRSFTRLLAADPGFSPEHVLTFSLSLPTATYPDRDAIAHFYQQALPELRAVPGVHAVGVTESVPMEGATESTAIVVNERPPAKGDRPPIVNYTIGSPGLFAAMGTPLLAGREFLDSDTLTAPQVTIVNRAMAERFWPHQSALGKQVRVPFQRVPATIVGVVADVKRTSLRETPEPEMFEPYTQNVWPSMAMMHVVIRTKADPALVIRETRSALRSLDAGLPMAKVTTLSTLESSATASERFSMLTLGFFGVFALLLAAVGIFGLVSYSVTQQTREIGIRMALGSSRSSVFQIILRRSLRLAAVGAVLGTVAALGVGRALSSYLYGVKGYDPVTLGAVVVLLMGAAMLAGFLPARRAASIDPMTALRAE</sequence>
<dbReference type="InterPro" id="IPR047928">
    <property type="entry name" value="Perm_prefix_1"/>
</dbReference>
<keyword evidence="11" id="KW-1185">Reference proteome</keyword>
<evidence type="ECO:0000256" key="4">
    <source>
        <dbReference type="ARBA" id="ARBA00022989"/>
    </source>
</evidence>
<organism evidence="10 11">
    <name type="scientific">Silvibacterium dinghuense</name>
    <dbReference type="NCBI Taxonomy" id="1560006"/>
    <lineage>
        <taxon>Bacteria</taxon>
        <taxon>Pseudomonadati</taxon>
        <taxon>Acidobacteriota</taxon>
        <taxon>Terriglobia</taxon>
        <taxon>Terriglobales</taxon>
        <taxon>Acidobacteriaceae</taxon>
        <taxon>Silvibacterium</taxon>
    </lineage>
</organism>
<evidence type="ECO:0000256" key="5">
    <source>
        <dbReference type="ARBA" id="ARBA00023136"/>
    </source>
</evidence>
<feature type="transmembrane region" description="Helical" evidence="7">
    <location>
        <begin position="355"/>
        <end position="379"/>
    </location>
</feature>
<reference evidence="10 11" key="1">
    <citation type="journal article" date="2016" name="Int. J. Syst. Evol. Microbiol.">
        <title>Acidipila dinghuensis sp. nov., an acidobacterium isolated from forest soil.</title>
        <authorList>
            <person name="Jiang Y.W."/>
            <person name="Wang J."/>
            <person name="Chen M.H."/>
            <person name="Lv Y.Y."/>
            <person name="Qiu L.H."/>
        </authorList>
    </citation>
    <scope>NUCLEOTIDE SEQUENCE [LARGE SCALE GENOMIC DNA]</scope>
    <source>
        <strain evidence="10 11">DHOF10</strain>
    </source>
</reference>